<keyword evidence="3" id="KW-0677">Repeat</keyword>
<name>A0A0R3SSN1_HYMDI</name>
<dbReference type="InterPro" id="IPR055347">
    <property type="entry name" value="UTP6_N"/>
</dbReference>
<gene>
    <name evidence="6" type="ORF">HDID_LOCUS8321</name>
</gene>
<protein>
    <submittedName>
        <fullName evidence="8">U3 small nucleolar RNA-associated protein 6 homolog</fullName>
    </submittedName>
</protein>
<evidence type="ECO:0000256" key="4">
    <source>
        <dbReference type="ARBA" id="ARBA00023242"/>
    </source>
</evidence>
<proteinExistence type="predicted"/>
<evidence type="ECO:0000259" key="5">
    <source>
        <dbReference type="Pfam" id="PF08640"/>
    </source>
</evidence>
<dbReference type="Pfam" id="PF08640">
    <property type="entry name" value="U3_assoc_6"/>
    <property type="match status" value="1"/>
</dbReference>
<dbReference type="AlphaFoldDB" id="A0A0R3SSN1"/>
<evidence type="ECO:0000256" key="1">
    <source>
        <dbReference type="ARBA" id="ARBA00004604"/>
    </source>
</evidence>
<comment type="subcellular location">
    <subcellularLocation>
        <location evidence="1">Nucleus</location>
        <location evidence="1">Nucleolus</location>
    </subcellularLocation>
</comment>
<evidence type="ECO:0000256" key="3">
    <source>
        <dbReference type="ARBA" id="ARBA00022737"/>
    </source>
</evidence>
<dbReference type="PANTHER" id="PTHR23271">
    <property type="entry name" value="HEPATOCELLULAR CARCINOMA-ASSOCIATED ANTIGEN 66"/>
    <property type="match status" value="1"/>
</dbReference>
<keyword evidence="2" id="KW-0698">rRNA processing</keyword>
<dbReference type="PANTHER" id="PTHR23271:SF1">
    <property type="entry name" value="U3 SMALL NUCLEOLAR RNA-ASSOCIATED PROTEIN 6 HOMOLOG"/>
    <property type="match status" value="1"/>
</dbReference>
<evidence type="ECO:0000256" key="2">
    <source>
        <dbReference type="ARBA" id="ARBA00022552"/>
    </source>
</evidence>
<reference evidence="6 7" key="2">
    <citation type="submission" date="2018-11" db="EMBL/GenBank/DDBJ databases">
        <authorList>
            <consortium name="Pathogen Informatics"/>
        </authorList>
    </citation>
    <scope>NUCLEOTIDE SEQUENCE [LARGE SCALE GENOMIC DNA]</scope>
</reference>
<evidence type="ECO:0000313" key="7">
    <source>
        <dbReference type="Proteomes" id="UP000274504"/>
    </source>
</evidence>
<dbReference type="GO" id="GO:0034388">
    <property type="term" value="C:Pwp2p-containing subcomplex of 90S preribosome"/>
    <property type="evidence" value="ECO:0007669"/>
    <property type="project" value="TreeGrafter"/>
</dbReference>
<dbReference type="GO" id="GO:0000462">
    <property type="term" value="P:maturation of SSU-rRNA from tricistronic rRNA transcript (SSU-rRNA, 5.8S rRNA, LSU-rRNA)"/>
    <property type="evidence" value="ECO:0007669"/>
    <property type="project" value="InterPro"/>
</dbReference>
<keyword evidence="4" id="KW-0539">Nucleus</keyword>
<dbReference type="GO" id="GO:0032040">
    <property type="term" value="C:small-subunit processome"/>
    <property type="evidence" value="ECO:0007669"/>
    <property type="project" value="TreeGrafter"/>
</dbReference>
<reference evidence="8" key="1">
    <citation type="submission" date="2017-02" db="UniProtKB">
        <authorList>
            <consortium name="WormBaseParasite"/>
        </authorList>
    </citation>
    <scope>IDENTIFICATION</scope>
</reference>
<dbReference type="WBParaSite" id="HDID_0000832301-mRNA-1">
    <property type="protein sequence ID" value="HDID_0000832301-mRNA-1"/>
    <property type="gene ID" value="HDID_0000832301"/>
</dbReference>
<dbReference type="OrthoDB" id="28112at2759"/>
<organism evidence="8">
    <name type="scientific">Hymenolepis diminuta</name>
    <name type="common">Rat tapeworm</name>
    <dbReference type="NCBI Taxonomy" id="6216"/>
    <lineage>
        <taxon>Eukaryota</taxon>
        <taxon>Metazoa</taxon>
        <taxon>Spiralia</taxon>
        <taxon>Lophotrochozoa</taxon>
        <taxon>Platyhelminthes</taxon>
        <taxon>Cestoda</taxon>
        <taxon>Eucestoda</taxon>
        <taxon>Cyclophyllidea</taxon>
        <taxon>Hymenolepididae</taxon>
        <taxon>Hymenolepis</taxon>
    </lineage>
</organism>
<evidence type="ECO:0000313" key="8">
    <source>
        <dbReference type="WBParaSite" id="HDID_0000832301-mRNA-1"/>
    </source>
</evidence>
<accession>A0A0R3SSN1</accession>
<evidence type="ECO:0000313" key="6">
    <source>
        <dbReference type="EMBL" id="VDL60639.1"/>
    </source>
</evidence>
<dbReference type="EMBL" id="UYSG01011062">
    <property type="protein sequence ID" value="VDL60639.1"/>
    <property type="molecule type" value="Genomic_DNA"/>
</dbReference>
<dbReference type="GO" id="GO:0030515">
    <property type="term" value="F:snoRNA binding"/>
    <property type="evidence" value="ECO:0007669"/>
    <property type="project" value="InterPro"/>
</dbReference>
<feature type="domain" description="U3 small nucleolar RNA-associated protein 6 N-terminal" evidence="5">
    <location>
        <begin position="9"/>
        <end position="82"/>
    </location>
</feature>
<dbReference type="InterPro" id="IPR013949">
    <property type="entry name" value="Utp6"/>
</dbReference>
<sequence length="589" mass="69302">MAEIVERNIENILKEIAHIRKAKLFNEDEIREIVRHRRMHEYSIQKRNKRISDYDSYIATELGFLRLVGLRRKKTMDYRFRDEIEKSILSRLVRLHRQSCYRFQGHLNVWMRFLLFNRKLGRHMAVVRLWERILQVHGRTDPRLWAAAASFHLNEGCRAQARSCLSKLKDERRALKIASKKLRRLGKNPTCPQERALLHMETYHFNKLRQSLNHSVQLTWDRTHLRSIREARRLLTQGLSFNEDSVDLLLELLKLEGTAADFFTRRVSKRLAKAQEVDMEIEEMKSEVYNERKSKRAQRRERERELKVKEEREDAANFISEVSEDVNFVISGGTFKLVLERFLTFSKATSKHLAAAVEIAEKLSRFAGKDIIAKLKERQQELHDADVAEAKRRQDENANKKLGPISLLKEATEAAKVHYKELQVLLDQAAGTENDDDIDAALVEWKKWYQPTSKSSDLLQITDPSVDPIWMKLLVLRIYILVVAKTLSKVKIDMVRKKEEMLKMYQDFKIKQDARVQDTRNLMDLLATSTWGSKVIDFWHLFMEFEEKLGDCSRLPSLRWRAEKCLNEGLRTKFLAYLSTSGGQKMEFL</sequence>
<dbReference type="Proteomes" id="UP000274504">
    <property type="component" value="Unassembled WGS sequence"/>
</dbReference>
<dbReference type="STRING" id="6216.A0A0R3SSN1"/>